<evidence type="ECO:0000256" key="7">
    <source>
        <dbReference type="ARBA" id="ARBA00023212"/>
    </source>
</evidence>
<keyword evidence="5" id="KW-0282">Flagellum</keyword>
<evidence type="ECO:0000256" key="4">
    <source>
        <dbReference type="ARBA" id="ARBA00022553"/>
    </source>
</evidence>
<feature type="compositionally biased region" description="Basic and acidic residues" evidence="9">
    <location>
        <begin position="14"/>
        <end position="32"/>
    </location>
</feature>
<feature type="region of interest" description="Disordered" evidence="9">
    <location>
        <begin position="13"/>
        <end position="32"/>
    </location>
</feature>
<dbReference type="PANTHER" id="PTHR21648:SF0">
    <property type="entry name" value="RADIAL SPOKE HEAD PROTEIN 3 HOMOLOG"/>
    <property type="match status" value="1"/>
</dbReference>
<evidence type="ECO:0000256" key="6">
    <source>
        <dbReference type="ARBA" id="ARBA00023069"/>
    </source>
</evidence>
<comment type="similarity">
    <text evidence="2">Belongs to the flagellar radial spoke RSP3 family.</text>
</comment>
<dbReference type="Proteomes" id="UP001431783">
    <property type="component" value="Unassembled WGS sequence"/>
</dbReference>
<evidence type="ECO:0000313" key="10">
    <source>
        <dbReference type="EMBL" id="KAK9870632.1"/>
    </source>
</evidence>
<name>A0AAW1TRE5_9CUCU</name>
<feature type="region of interest" description="Disordered" evidence="9">
    <location>
        <begin position="45"/>
        <end position="91"/>
    </location>
</feature>
<evidence type="ECO:0000256" key="9">
    <source>
        <dbReference type="SAM" id="MobiDB-lite"/>
    </source>
</evidence>
<keyword evidence="7" id="KW-0206">Cytoskeleton</keyword>
<evidence type="ECO:0000256" key="8">
    <source>
        <dbReference type="ARBA" id="ARBA00023273"/>
    </source>
</evidence>
<sequence length="316" mass="36569">MIQTLMEICFQRDTSYEDSKHNEKYSNKEKDPFLVQTTHKIEAEDLQKKETREKMARRRALARKKAKIQSNRAGQVTSNEKSPEKSASRTKLKAVEIQTENYLHASLVKPPIIDIYTQTELELLDDFGPSRALRESHDEETQIIPGDLYDFEEDIQGALDILVGKTIESALIEILEEEELAALKEQQRRFFEIRAEEQREAGDLMERHLIERMTAKNNTGASILLEKYLIQLIPSVIDQLRSTGVISEEEYFKNGSFLPWLIEEVTMELVDILSSGDVLLDMVRDIVNRKTEISKAMDISEEHELRSEIEKLVDRE</sequence>
<keyword evidence="6" id="KW-0969">Cilium</keyword>
<evidence type="ECO:0000256" key="5">
    <source>
        <dbReference type="ARBA" id="ARBA00022846"/>
    </source>
</evidence>
<dbReference type="AlphaFoldDB" id="A0AAW1TRE5"/>
<accession>A0AAW1TRE5</accession>
<comment type="caution">
    <text evidence="10">The sequence shown here is derived from an EMBL/GenBank/DDBJ whole genome shotgun (WGS) entry which is preliminary data.</text>
</comment>
<evidence type="ECO:0000256" key="2">
    <source>
        <dbReference type="ARBA" id="ARBA00006737"/>
    </source>
</evidence>
<keyword evidence="11" id="KW-1185">Reference proteome</keyword>
<feature type="compositionally biased region" description="Basic residues" evidence="9">
    <location>
        <begin position="55"/>
        <end position="67"/>
    </location>
</feature>
<evidence type="ECO:0000256" key="1">
    <source>
        <dbReference type="ARBA" id="ARBA00004611"/>
    </source>
</evidence>
<dbReference type="Pfam" id="PF06098">
    <property type="entry name" value="Radial_spoke_3"/>
    <property type="match status" value="2"/>
</dbReference>
<organism evidence="10 11">
    <name type="scientific">Henosepilachna vigintioctopunctata</name>
    <dbReference type="NCBI Taxonomy" id="420089"/>
    <lineage>
        <taxon>Eukaryota</taxon>
        <taxon>Metazoa</taxon>
        <taxon>Ecdysozoa</taxon>
        <taxon>Arthropoda</taxon>
        <taxon>Hexapoda</taxon>
        <taxon>Insecta</taxon>
        <taxon>Pterygota</taxon>
        <taxon>Neoptera</taxon>
        <taxon>Endopterygota</taxon>
        <taxon>Coleoptera</taxon>
        <taxon>Polyphaga</taxon>
        <taxon>Cucujiformia</taxon>
        <taxon>Coccinelloidea</taxon>
        <taxon>Coccinellidae</taxon>
        <taxon>Epilachninae</taxon>
        <taxon>Epilachnini</taxon>
        <taxon>Henosepilachna</taxon>
    </lineage>
</organism>
<comment type="subcellular location">
    <subcellularLocation>
        <location evidence="1">Cytoplasm</location>
        <location evidence="1">Cytoskeleton</location>
        <location evidence="1">Flagellum axoneme</location>
    </subcellularLocation>
</comment>
<reference evidence="10 11" key="1">
    <citation type="submission" date="2023-03" db="EMBL/GenBank/DDBJ databases">
        <title>Genome insight into feeding habits of ladybird beetles.</title>
        <authorList>
            <person name="Li H.-S."/>
            <person name="Huang Y.-H."/>
            <person name="Pang H."/>
        </authorList>
    </citation>
    <scope>NUCLEOTIDE SEQUENCE [LARGE SCALE GENOMIC DNA]</scope>
    <source>
        <strain evidence="10">SYSU_2023b</strain>
        <tissue evidence="10">Whole body</tissue>
    </source>
</reference>
<dbReference type="PANTHER" id="PTHR21648">
    <property type="entry name" value="FLAGELLAR RADIAL SPOKE PROTEIN 3"/>
    <property type="match status" value="1"/>
</dbReference>
<keyword evidence="8" id="KW-0966">Cell projection</keyword>
<dbReference type="InterPro" id="IPR009290">
    <property type="entry name" value="Radial_spoke_3"/>
</dbReference>
<evidence type="ECO:0000256" key="3">
    <source>
        <dbReference type="ARBA" id="ARBA00022490"/>
    </source>
</evidence>
<feature type="compositionally biased region" description="Polar residues" evidence="9">
    <location>
        <begin position="68"/>
        <end position="80"/>
    </location>
</feature>
<evidence type="ECO:0000313" key="11">
    <source>
        <dbReference type="Proteomes" id="UP001431783"/>
    </source>
</evidence>
<proteinExistence type="inferred from homology"/>
<dbReference type="EMBL" id="JARQZJ010000003">
    <property type="protein sequence ID" value="KAK9870632.1"/>
    <property type="molecule type" value="Genomic_DNA"/>
</dbReference>
<gene>
    <name evidence="10" type="ORF">WA026_008194</name>
</gene>
<dbReference type="GO" id="GO:0005929">
    <property type="term" value="C:cilium"/>
    <property type="evidence" value="ECO:0007669"/>
    <property type="project" value="TreeGrafter"/>
</dbReference>
<protein>
    <submittedName>
        <fullName evidence="10">Uncharacterized protein</fullName>
    </submittedName>
</protein>
<keyword evidence="4" id="KW-0597">Phosphoprotein</keyword>
<feature type="compositionally biased region" description="Basic and acidic residues" evidence="9">
    <location>
        <begin position="45"/>
        <end position="54"/>
    </location>
</feature>
<keyword evidence="3" id="KW-0963">Cytoplasm</keyword>